<dbReference type="Proteomes" id="UP000284853">
    <property type="component" value="Unassembled WGS sequence"/>
</dbReference>
<sequence length="142" mass="16074">MALFTGLHFDGHCHVSDIYVPLYARSTGESFTKSLQRVNLQLSGQVLPGSDKKRRYVAVNRPRTDDLGLFMSIVRIWRFGVSRCKSKLHFGSAGFTNFGARFAPLRSWKILIRCTFGFCKEHPLGNPGEIGINKEIKKIKNN</sequence>
<gene>
    <name evidence="1" type="ORF">CKQ54_10120</name>
</gene>
<reference evidence="1 2" key="1">
    <citation type="submission" date="2017-08" db="EMBL/GenBank/DDBJ databases">
        <title>Comparative genomics of bacteria isolated from necrotic lesions of AOD affected trees.</title>
        <authorList>
            <person name="Doonan J."/>
            <person name="Denman S."/>
            <person name="Mcdonald J.E."/>
        </authorList>
    </citation>
    <scope>NUCLEOTIDE SEQUENCE [LARGE SCALE GENOMIC DNA]</scope>
    <source>
        <strain evidence="1 2">CIP 105588</strain>
    </source>
</reference>
<dbReference type="EMBL" id="NSDJ01000001">
    <property type="protein sequence ID" value="RKF68695.1"/>
    <property type="molecule type" value="Genomic_DNA"/>
</dbReference>
<organism evidence="1 2">
    <name type="scientific">Rahnella variigena</name>
    <dbReference type="NCBI Taxonomy" id="574964"/>
    <lineage>
        <taxon>Bacteria</taxon>
        <taxon>Pseudomonadati</taxon>
        <taxon>Pseudomonadota</taxon>
        <taxon>Gammaproteobacteria</taxon>
        <taxon>Enterobacterales</taxon>
        <taxon>Yersiniaceae</taxon>
        <taxon>Rahnella</taxon>
    </lineage>
</organism>
<accession>A0ABX9PVZ0</accession>
<evidence type="ECO:0000313" key="2">
    <source>
        <dbReference type="Proteomes" id="UP000284853"/>
    </source>
</evidence>
<protein>
    <submittedName>
        <fullName evidence="1">Uncharacterized protein</fullName>
    </submittedName>
</protein>
<dbReference type="RefSeq" id="WP_120160448.1">
    <property type="nucleotide sequence ID" value="NZ_NSDJ01000001.1"/>
</dbReference>
<evidence type="ECO:0000313" key="1">
    <source>
        <dbReference type="EMBL" id="RKF68695.1"/>
    </source>
</evidence>
<keyword evidence="2" id="KW-1185">Reference proteome</keyword>
<proteinExistence type="predicted"/>
<name>A0ABX9PVZ0_9GAMM</name>
<dbReference type="GeneID" id="302709159"/>
<comment type="caution">
    <text evidence="1">The sequence shown here is derived from an EMBL/GenBank/DDBJ whole genome shotgun (WGS) entry which is preliminary data.</text>
</comment>